<evidence type="ECO:0000313" key="9">
    <source>
        <dbReference type="EMBL" id="ABL02035.1"/>
    </source>
</evidence>
<keyword evidence="5" id="KW-0812">Transmembrane</keyword>
<keyword evidence="4" id="KW-1134">Transmembrane beta strand</keyword>
<dbReference type="GO" id="GO:1990281">
    <property type="term" value="C:efflux pump complex"/>
    <property type="evidence" value="ECO:0007669"/>
    <property type="project" value="TreeGrafter"/>
</dbReference>
<evidence type="ECO:0000256" key="7">
    <source>
        <dbReference type="ARBA" id="ARBA00023237"/>
    </source>
</evidence>
<dbReference type="InterPro" id="IPR003423">
    <property type="entry name" value="OMP_efflux"/>
</dbReference>
<protein>
    <submittedName>
        <fullName evidence="9">Outer membrane efflux protein</fullName>
    </submittedName>
</protein>
<dbReference type="GO" id="GO:0015562">
    <property type="term" value="F:efflux transmembrane transporter activity"/>
    <property type="evidence" value="ECO:0007669"/>
    <property type="project" value="InterPro"/>
</dbReference>
<comment type="subcellular location">
    <subcellularLocation>
        <location evidence="1">Cell outer membrane</location>
    </subcellularLocation>
</comment>
<evidence type="ECO:0000256" key="6">
    <source>
        <dbReference type="ARBA" id="ARBA00023136"/>
    </source>
</evidence>
<name>A1AVS8_RUTMC</name>
<comment type="similarity">
    <text evidence="2">Belongs to the outer membrane factor (OMF) (TC 1.B.17) family.</text>
</comment>
<dbReference type="eggNOG" id="COG1538">
    <property type="taxonomic scope" value="Bacteria"/>
</dbReference>
<reference evidence="9 10" key="1">
    <citation type="journal article" date="2007" name="Science">
        <title>The Calyptogena magnifica chemoautotrophic symbiont genome.</title>
        <authorList>
            <person name="Newton I.L.G."/>
            <person name="Woyke T."/>
            <person name="Auchtung T.A."/>
            <person name="Dilly G.F."/>
            <person name="Dutton R.J."/>
            <person name="Fisher M.C."/>
            <person name="Fontanez K.M."/>
            <person name="Lau E."/>
            <person name="Stewart F.J."/>
            <person name="Richardson P.M."/>
            <person name="Barry K.W."/>
            <person name="Saunders E."/>
            <person name="Detter J.C."/>
            <person name="Wu D."/>
            <person name="Eisen J.A."/>
            <person name="Cavanaugh C.M."/>
        </authorList>
    </citation>
    <scope>NUCLEOTIDE SEQUENCE [LARGE SCALE GENOMIC DNA]</scope>
    <source>
        <strain evidence="9 10">Cm</strain>
    </source>
</reference>
<dbReference type="OrthoDB" id="5296315at2"/>
<dbReference type="Pfam" id="PF02321">
    <property type="entry name" value="OEP"/>
    <property type="match status" value="1"/>
</dbReference>
<sequence>MIKRTMVLLFFGFLLGGVSVQEQSKGEFNLSNLISKAIAYHPSIKSNIFLEDSAKNEITSAKWQYFPIPKFSVSQVDSSNTDRNYNGDSRVSTISLTQPLWAGGSIDAGLAKSRAKLLLAQASTKVVQQDLALRVINAYSKWYDSYLKKKSYSKSQKEYSMLRTRLRRRIKQGLSSSSDLNLVNSRSTQAEASFNSAIIQHKNSLLNLEGLLGTSIDSKDLIRDFSIVKFETNQTKLSRKALLTSPRVKQIKAESLVIEAELDQSHAKLYPDINLKLERQWGSFTTKDAKTENRIFIEFNSSFGAGLSNFSQTRQIKSRYQSLQAKIKDEENKVAQQIKLDWMSSVSLKKQKILLELSLANIEKVRKSYYRQFLAGRKTWQDVMNSIREVSQLESQLASVYGEIILANWRIFVYVEDIGALL</sequence>
<dbReference type="EMBL" id="CP000488">
    <property type="protein sequence ID" value="ABL02035.1"/>
    <property type="molecule type" value="Genomic_DNA"/>
</dbReference>
<evidence type="ECO:0000256" key="4">
    <source>
        <dbReference type="ARBA" id="ARBA00022452"/>
    </source>
</evidence>
<dbReference type="Gene3D" id="1.20.1600.10">
    <property type="entry name" value="Outer membrane efflux proteins (OEP)"/>
    <property type="match status" value="1"/>
</dbReference>
<dbReference type="PANTHER" id="PTHR30026">
    <property type="entry name" value="OUTER MEMBRANE PROTEIN TOLC"/>
    <property type="match status" value="1"/>
</dbReference>
<keyword evidence="3" id="KW-0813">Transport</keyword>
<dbReference type="RefSeq" id="WP_011737660.1">
    <property type="nucleotide sequence ID" value="NC_008610.1"/>
</dbReference>
<evidence type="ECO:0000256" key="5">
    <source>
        <dbReference type="ARBA" id="ARBA00022692"/>
    </source>
</evidence>
<dbReference type="AlphaFoldDB" id="A1AVS8"/>
<dbReference type="HOGENOM" id="CLU_038256_0_0_6"/>
<accession>A1AVS8</accession>
<proteinExistence type="inferred from homology"/>
<organism evidence="9 10">
    <name type="scientific">Ruthia magnifica subsp. Calyptogena magnifica</name>
    <dbReference type="NCBI Taxonomy" id="413404"/>
    <lineage>
        <taxon>Bacteria</taxon>
        <taxon>Pseudomonadati</taxon>
        <taxon>Pseudomonadota</taxon>
        <taxon>Gammaproteobacteria</taxon>
        <taxon>Candidatus Pseudothioglobaceae</taxon>
        <taxon>Candidatus Ruthturnera</taxon>
    </lineage>
</organism>
<keyword evidence="8" id="KW-0175">Coiled coil</keyword>
<dbReference type="KEGG" id="rma:Rmag_0253"/>
<keyword evidence="6" id="KW-0472">Membrane</keyword>
<dbReference type="Proteomes" id="UP000002587">
    <property type="component" value="Chromosome"/>
</dbReference>
<gene>
    <name evidence="9" type="ordered locus">Rmag_0253</name>
</gene>
<dbReference type="GO" id="GO:0009279">
    <property type="term" value="C:cell outer membrane"/>
    <property type="evidence" value="ECO:0007669"/>
    <property type="project" value="UniProtKB-SubCell"/>
</dbReference>
<feature type="coiled-coil region" evidence="8">
    <location>
        <begin position="313"/>
        <end position="340"/>
    </location>
</feature>
<dbReference type="PANTHER" id="PTHR30026:SF20">
    <property type="entry name" value="OUTER MEMBRANE PROTEIN TOLC"/>
    <property type="match status" value="1"/>
</dbReference>
<keyword evidence="10" id="KW-1185">Reference proteome</keyword>
<evidence type="ECO:0000313" key="10">
    <source>
        <dbReference type="Proteomes" id="UP000002587"/>
    </source>
</evidence>
<evidence type="ECO:0000256" key="3">
    <source>
        <dbReference type="ARBA" id="ARBA00022448"/>
    </source>
</evidence>
<dbReference type="SUPFAM" id="SSF56954">
    <property type="entry name" value="Outer membrane efflux proteins (OEP)"/>
    <property type="match status" value="1"/>
</dbReference>
<evidence type="ECO:0000256" key="1">
    <source>
        <dbReference type="ARBA" id="ARBA00004442"/>
    </source>
</evidence>
<keyword evidence="7" id="KW-0998">Cell outer membrane</keyword>
<dbReference type="GO" id="GO:0015288">
    <property type="term" value="F:porin activity"/>
    <property type="evidence" value="ECO:0007669"/>
    <property type="project" value="TreeGrafter"/>
</dbReference>
<evidence type="ECO:0000256" key="2">
    <source>
        <dbReference type="ARBA" id="ARBA00007613"/>
    </source>
</evidence>
<dbReference type="STRING" id="413404.Rmag_0253"/>
<dbReference type="InterPro" id="IPR051906">
    <property type="entry name" value="TolC-like"/>
</dbReference>
<evidence type="ECO:0000256" key="8">
    <source>
        <dbReference type="SAM" id="Coils"/>
    </source>
</evidence>